<organism evidence="2 3">
    <name type="scientific">Solitalea agri</name>
    <dbReference type="NCBI Taxonomy" id="2953739"/>
    <lineage>
        <taxon>Bacteria</taxon>
        <taxon>Pseudomonadati</taxon>
        <taxon>Bacteroidota</taxon>
        <taxon>Sphingobacteriia</taxon>
        <taxon>Sphingobacteriales</taxon>
        <taxon>Sphingobacteriaceae</taxon>
        <taxon>Solitalea</taxon>
    </lineage>
</organism>
<dbReference type="RefSeq" id="WP_252589689.1">
    <property type="nucleotide sequence ID" value="NZ_JAMWYS010000058.1"/>
</dbReference>
<keyword evidence="1" id="KW-0812">Transmembrane</keyword>
<keyword evidence="3" id="KW-1185">Reference proteome</keyword>
<evidence type="ECO:0000256" key="1">
    <source>
        <dbReference type="SAM" id="Phobius"/>
    </source>
</evidence>
<keyword evidence="1" id="KW-1133">Transmembrane helix</keyword>
<dbReference type="Proteomes" id="UP001155182">
    <property type="component" value="Unassembled WGS sequence"/>
</dbReference>
<comment type="caution">
    <text evidence="2">The sequence shown here is derived from an EMBL/GenBank/DDBJ whole genome shotgun (WGS) entry which is preliminary data.</text>
</comment>
<evidence type="ECO:0000313" key="2">
    <source>
        <dbReference type="EMBL" id="MCO4294658.1"/>
    </source>
</evidence>
<dbReference type="EMBL" id="JAMWYS010000058">
    <property type="protein sequence ID" value="MCO4294658.1"/>
    <property type="molecule type" value="Genomic_DNA"/>
</dbReference>
<keyword evidence="1" id="KW-0472">Membrane</keyword>
<feature type="transmembrane region" description="Helical" evidence="1">
    <location>
        <begin position="46"/>
        <end position="68"/>
    </location>
</feature>
<sequence length="123" mass="13736">MEDDKIPRLNYLIERLKVQMELKIELLMLKIAESCGRTIGNVITNLAVLIMVVIGIILISVGAAYLLVPYLGALWKGFLAVAGVYLLLAIVLYLIKDSVIEKPLLNAFTKIILKKEDHGKEED</sequence>
<proteinExistence type="predicted"/>
<dbReference type="AlphaFoldDB" id="A0A9X2FD28"/>
<gene>
    <name evidence="2" type="ORF">NF867_17485</name>
</gene>
<evidence type="ECO:0008006" key="4">
    <source>
        <dbReference type="Google" id="ProtNLM"/>
    </source>
</evidence>
<evidence type="ECO:0000313" key="3">
    <source>
        <dbReference type="Proteomes" id="UP001155182"/>
    </source>
</evidence>
<feature type="transmembrane region" description="Helical" evidence="1">
    <location>
        <begin position="74"/>
        <end position="95"/>
    </location>
</feature>
<accession>A0A9X2FD28</accession>
<protein>
    <recommendedName>
        <fullName evidence="4">Phage holin family protein</fullName>
    </recommendedName>
</protein>
<reference evidence="2" key="1">
    <citation type="submission" date="2022-06" db="EMBL/GenBank/DDBJ databases">
        <title>Solitalea sp. MAHUQ-68 isolated from rhizospheric soil.</title>
        <authorList>
            <person name="Huq M.A."/>
        </authorList>
    </citation>
    <scope>NUCLEOTIDE SEQUENCE</scope>
    <source>
        <strain evidence="2">MAHUQ-68</strain>
    </source>
</reference>
<name>A0A9X2FD28_9SPHI</name>